<gene>
    <name evidence="1" type="ORF">CIK00_02780</name>
</gene>
<dbReference type="AlphaFoldDB" id="A0A2N4UW12"/>
<dbReference type="EMBL" id="NPIB01000002">
    <property type="protein sequence ID" value="PLC59206.1"/>
    <property type="molecule type" value="Genomic_DNA"/>
</dbReference>
<proteinExistence type="predicted"/>
<organism evidence="1 2">
    <name type="scientific">Photobacterium carnosum</name>
    <dbReference type="NCBI Taxonomy" id="2023717"/>
    <lineage>
        <taxon>Bacteria</taxon>
        <taxon>Pseudomonadati</taxon>
        <taxon>Pseudomonadota</taxon>
        <taxon>Gammaproteobacteria</taxon>
        <taxon>Vibrionales</taxon>
        <taxon>Vibrionaceae</taxon>
        <taxon>Photobacterium</taxon>
    </lineage>
</organism>
<evidence type="ECO:0000313" key="2">
    <source>
        <dbReference type="Proteomes" id="UP000234420"/>
    </source>
</evidence>
<accession>A0A2N4UW12</accession>
<sequence>MELDSNNFTGVIPCLMSSFEYDTDSMLVSCLPVDIVHLFSSVSNEFSDDGVKFFFNTTDSHLMIDIGGVGVTFLVVSIENEKWTRADPSTSFIIKSRVKLNKVIAKSMIIVDSSLPCDCIPYYLANELNRTFEGCRFYVSGDYLAIECDLYITHGVMALNVMDVIVYYINVVKTLNSEQSKSIKK</sequence>
<reference evidence="1 2" key="1">
    <citation type="journal article" date="2018" name="Syst. Appl. Microbiol.">
        <title>Photobacterium carnosum sp. nov., isolated from spoiled modified atmosphere packaged poultry meat.</title>
        <authorList>
            <person name="Hilgarth M."/>
            <person name="Fuertes S."/>
            <person name="Ehrmann M."/>
            <person name="Vogel R.F."/>
        </authorList>
    </citation>
    <scope>NUCLEOTIDE SEQUENCE [LARGE SCALE GENOMIC DNA]</scope>
    <source>
        <strain evidence="1 2">TMW 2.2021</strain>
    </source>
</reference>
<dbReference type="RefSeq" id="WP_101767409.1">
    <property type="nucleotide sequence ID" value="NZ_BPPU01000003.1"/>
</dbReference>
<evidence type="ECO:0000313" key="1">
    <source>
        <dbReference type="EMBL" id="PLC59206.1"/>
    </source>
</evidence>
<name>A0A2N4UW12_9GAMM</name>
<dbReference type="GeneID" id="69965851"/>
<comment type="caution">
    <text evidence="1">The sequence shown here is derived from an EMBL/GenBank/DDBJ whole genome shotgun (WGS) entry which is preliminary data.</text>
</comment>
<protein>
    <submittedName>
        <fullName evidence="1">Uncharacterized protein</fullName>
    </submittedName>
</protein>
<dbReference type="Proteomes" id="UP000234420">
    <property type="component" value="Unassembled WGS sequence"/>
</dbReference>
<keyword evidence="2" id="KW-1185">Reference proteome</keyword>